<sequence>MKQFLAFLTMCLVAFSSLAAESSDRTEQKGYTETKYPIVLVHGLFGFDSIVGVQYFYGIPHALTRSGAVVYVAQVSATNRTEERGEQLLTQIEQILAATGADKVNLIGHSHGGPTARYVASVAPQYVASVTSIGGVNKGSIIIDIIREEVPEGSIPEELAVTITAAFSDLINFLSGDNDLPQDPIAALESLTTKRSLEFNQSYPEGIPTTECGEGEYLADNGIYYYSWSGSANFTNLLDPLDAALVLTGSAFSEPSDGLVSACSSHLGKVIRDDYKMNHVDEINHTFGIHHLFETDPKTLYRQHANRLQLQGL</sequence>
<evidence type="ECO:0000259" key="2">
    <source>
        <dbReference type="Pfam" id="PF00561"/>
    </source>
</evidence>
<dbReference type="KEGG" id="mvs:MVIS_2460"/>
<dbReference type="Proteomes" id="UP000182660">
    <property type="component" value="Unassembled WGS sequence"/>
</dbReference>
<reference evidence="3 5" key="1">
    <citation type="submission" date="2016-11" db="EMBL/GenBank/DDBJ databases">
        <authorList>
            <person name="Klemetsen T."/>
        </authorList>
    </citation>
    <scope>NUCLEOTIDE SEQUENCE [LARGE SCALE GENOMIC DNA]</scope>
    <source>
        <strain evidence="3">MT 2528</strain>
    </source>
</reference>
<dbReference type="Pfam" id="PF00561">
    <property type="entry name" value="Abhydrolase_1"/>
    <property type="match status" value="1"/>
</dbReference>
<dbReference type="SUPFAM" id="SSF53474">
    <property type="entry name" value="alpha/beta-Hydrolases"/>
    <property type="match status" value="1"/>
</dbReference>
<dbReference type="HOGENOM" id="CLU_062016_0_0_6"/>
<reference evidence="4 6" key="2">
    <citation type="submission" date="2016-11" db="EMBL/GenBank/DDBJ databases">
        <authorList>
            <person name="Jaros S."/>
            <person name="Januszkiewicz K."/>
            <person name="Wedrychowicz H."/>
        </authorList>
    </citation>
    <scope>NUCLEOTIDE SEQUENCE [LARGE SCALE GENOMIC DNA]</scope>
    <source>
        <strain evidence="4">NVI 5450</strain>
    </source>
</reference>
<dbReference type="InterPro" id="IPR000073">
    <property type="entry name" value="AB_hydrolase_1"/>
</dbReference>
<protein>
    <submittedName>
        <fullName evidence="3 4">Lactonizing lipase</fullName>
    </submittedName>
</protein>
<feature type="chain" id="PRO_5015029927" evidence="1">
    <location>
        <begin position="20"/>
        <end position="313"/>
    </location>
</feature>
<evidence type="ECO:0000313" key="4">
    <source>
        <dbReference type="EMBL" id="SGZ11392.1"/>
    </source>
</evidence>
<dbReference type="Gene3D" id="3.40.50.1820">
    <property type="entry name" value="alpha/beta hydrolase"/>
    <property type="match status" value="1"/>
</dbReference>
<feature type="signal peptide" evidence="1">
    <location>
        <begin position="1"/>
        <end position="19"/>
    </location>
</feature>
<dbReference type="AlphaFoldDB" id="A0A090IHB8"/>
<dbReference type="OrthoDB" id="2004167at2"/>
<dbReference type="STRING" id="80854.MVIS_2460"/>
<name>A0A090IHB8_9GAMM</name>
<dbReference type="InterPro" id="IPR029058">
    <property type="entry name" value="AB_hydrolase_fold"/>
</dbReference>
<dbReference type="EMBL" id="FPLJ01000078">
    <property type="protein sequence ID" value="SGY97819.1"/>
    <property type="molecule type" value="Genomic_DNA"/>
</dbReference>
<evidence type="ECO:0000313" key="6">
    <source>
        <dbReference type="Proteomes" id="UP000183794"/>
    </source>
</evidence>
<dbReference type="EMBL" id="FPLD01000102">
    <property type="protein sequence ID" value="SGZ11392.1"/>
    <property type="molecule type" value="Genomic_DNA"/>
</dbReference>
<feature type="domain" description="AB hydrolase-1" evidence="2">
    <location>
        <begin position="36"/>
        <end position="216"/>
    </location>
</feature>
<proteinExistence type="predicted"/>
<dbReference type="PATRIC" id="fig|80854.5.peg.2619"/>
<keyword evidence="1" id="KW-0732">Signal</keyword>
<gene>
    <name evidence="3" type="ORF">MT2528_3489</name>
    <name evidence="4" type="ORF">NVI5450_3686</name>
</gene>
<dbReference type="RefSeq" id="WP_045110632.1">
    <property type="nucleotide sequence ID" value="NZ_CAWQZC010000025.1"/>
</dbReference>
<keyword evidence="5" id="KW-1185">Reference proteome</keyword>
<evidence type="ECO:0000313" key="5">
    <source>
        <dbReference type="Proteomes" id="UP000182660"/>
    </source>
</evidence>
<dbReference type="GeneID" id="61297313"/>
<accession>A0A090IHB8</accession>
<evidence type="ECO:0000313" key="3">
    <source>
        <dbReference type="EMBL" id="SGY97819.1"/>
    </source>
</evidence>
<organism evidence="4 6">
    <name type="scientific">Moritella viscosa</name>
    <dbReference type="NCBI Taxonomy" id="80854"/>
    <lineage>
        <taxon>Bacteria</taxon>
        <taxon>Pseudomonadati</taxon>
        <taxon>Pseudomonadota</taxon>
        <taxon>Gammaproteobacteria</taxon>
        <taxon>Alteromonadales</taxon>
        <taxon>Moritellaceae</taxon>
        <taxon>Moritella</taxon>
    </lineage>
</organism>
<dbReference type="Proteomes" id="UP000183794">
    <property type="component" value="Unassembled WGS sequence"/>
</dbReference>
<evidence type="ECO:0000256" key="1">
    <source>
        <dbReference type="SAM" id="SignalP"/>
    </source>
</evidence>